<proteinExistence type="predicted"/>
<evidence type="ECO:0000313" key="1">
    <source>
        <dbReference type="EMBL" id="KAJ9103081.1"/>
    </source>
</evidence>
<dbReference type="EMBL" id="JASBWT010000007">
    <property type="protein sequence ID" value="KAJ9103081.1"/>
    <property type="molecule type" value="Genomic_DNA"/>
</dbReference>
<comment type="caution">
    <text evidence="1">The sequence shown here is derived from an EMBL/GenBank/DDBJ whole genome shotgun (WGS) entry which is preliminary data.</text>
</comment>
<dbReference type="Proteomes" id="UP001227268">
    <property type="component" value="Unassembled WGS sequence"/>
</dbReference>
<accession>A0ACC2VWB8</accession>
<name>A0ACC2VWB8_9TREE</name>
<organism evidence="1 2">
    <name type="scientific">Naganishia friedmannii</name>
    <dbReference type="NCBI Taxonomy" id="89922"/>
    <lineage>
        <taxon>Eukaryota</taxon>
        <taxon>Fungi</taxon>
        <taxon>Dikarya</taxon>
        <taxon>Basidiomycota</taxon>
        <taxon>Agaricomycotina</taxon>
        <taxon>Tremellomycetes</taxon>
        <taxon>Filobasidiales</taxon>
        <taxon>Filobasidiaceae</taxon>
        <taxon>Naganishia</taxon>
    </lineage>
</organism>
<gene>
    <name evidence="1" type="ORF">QFC21_002503</name>
</gene>
<keyword evidence="2" id="KW-1185">Reference proteome</keyword>
<sequence length="208" mass="23594">MSRARVPSAEKAEAAFFAPASPDTQNQRSKEGRPSVTPTMTSFLIGTDSDPSSISQNTLSPLIKELKPCINHTNRPPTADALTSAKLWMQVATAHDYALHDFHGVIIKQCKAAGLKDHQRLRLQWCSQWRRQWIRFDNAFNKWKDEAKQFRWALPSPGKRAGIHRDRMQQAPHQEDEFDINFDEGLKLPPPSTYTEGPFRLHPLPAGN</sequence>
<evidence type="ECO:0000313" key="2">
    <source>
        <dbReference type="Proteomes" id="UP001227268"/>
    </source>
</evidence>
<protein>
    <submittedName>
        <fullName evidence="1">Uncharacterized protein</fullName>
    </submittedName>
</protein>
<reference evidence="1" key="1">
    <citation type="submission" date="2023-04" db="EMBL/GenBank/DDBJ databases">
        <title>Draft Genome sequencing of Naganishia species isolated from polar environments using Oxford Nanopore Technology.</title>
        <authorList>
            <person name="Leo P."/>
            <person name="Venkateswaran K."/>
        </authorList>
    </citation>
    <scope>NUCLEOTIDE SEQUENCE</scope>
    <source>
        <strain evidence="1">MNA-CCFEE 5423</strain>
    </source>
</reference>